<comment type="caution">
    <text evidence="1">The sequence shown here is derived from an EMBL/GenBank/DDBJ whole genome shotgun (WGS) entry which is preliminary data.</text>
</comment>
<dbReference type="EMBL" id="BJYS01000045">
    <property type="protein sequence ID" value="GEO06863.1"/>
    <property type="molecule type" value="Genomic_DNA"/>
</dbReference>
<dbReference type="SUPFAM" id="SSF50956">
    <property type="entry name" value="Thermostable phytase (3-phytase)"/>
    <property type="match status" value="1"/>
</dbReference>
<dbReference type="AlphaFoldDB" id="A0A512B4G9"/>
<dbReference type="Proteomes" id="UP000321532">
    <property type="component" value="Unassembled WGS sequence"/>
</dbReference>
<proteinExistence type="predicted"/>
<name>A0A512B4G9_9BACT</name>
<reference evidence="1 2" key="1">
    <citation type="submission" date="2019-07" db="EMBL/GenBank/DDBJ databases">
        <title>Whole genome shotgun sequence of Adhaeribacter aerolatus NBRC 106133.</title>
        <authorList>
            <person name="Hosoyama A."/>
            <person name="Uohara A."/>
            <person name="Ohji S."/>
            <person name="Ichikawa N."/>
        </authorList>
    </citation>
    <scope>NUCLEOTIDE SEQUENCE [LARGE SCALE GENOMIC DNA]</scope>
    <source>
        <strain evidence="1 2">NBRC 106133</strain>
    </source>
</reference>
<sequence length="298" mass="33276">MRLIFKIFLALIFCSVVLYGFNGQSAFETSSPIPLATTAPANTASVNKLNENLAVKIADLPKEIKESSGIEEGGQLGTFYTHNDANNPATLYKIDDKGNLLATINLSNAENIDWEDLTRDDKGNIYISDTGNNSNKRLRLRIYKLNPQNPEKLAEINFEYADRKNGTADKTHYEFDCEALFWHQNKLHLVTKDREDGVLAKLYELPDQPGDYEAKLIEKHDVNLPVTAADISPDGKTLLLLSKGKIHLFHPSCKGQFFSGEMQTLNLGKVGQTEAAVFTGNKTVVITNENGQMYRYNL</sequence>
<dbReference type="RefSeq" id="WP_146903801.1">
    <property type="nucleotide sequence ID" value="NZ_BJYS01000045.1"/>
</dbReference>
<evidence type="ECO:0000313" key="1">
    <source>
        <dbReference type="EMBL" id="GEO06863.1"/>
    </source>
</evidence>
<keyword evidence="2" id="KW-1185">Reference proteome</keyword>
<protein>
    <submittedName>
        <fullName evidence="1">Uncharacterized protein</fullName>
    </submittedName>
</protein>
<gene>
    <name evidence="1" type="ORF">AAE02nite_45270</name>
</gene>
<organism evidence="1 2">
    <name type="scientific">Adhaeribacter aerolatus</name>
    <dbReference type="NCBI Taxonomy" id="670289"/>
    <lineage>
        <taxon>Bacteria</taxon>
        <taxon>Pseudomonadati</taxon>
        <taxon>Bacteroidota</taxon>
        <taxon>Cytophagia</taxon>
        <taxon>Cytophagales</taxon>
        <taxon>Hymenobacteraceae</taxon>
        <taxon>Adhaeribacter</taxon>
    </lineage>
</organism>
<accession>A0A512B4G9</accession>
<evidence type="ECO:0000313" key="2">
    <source>
        <dbReference type="Proteomes" id="UP000321532"/>
    </source>
</evidence>
<dbReference type="OrthoDB" id="9798438at2"/>